<feature type="domain" description="M23ase beta-sheet core" evidence="1">
    <location>
        <begin position="166"/>
        <end position="261"/>
    </location>
</feature>
<dbReference type="FunFam" id="2.70.70.10:FF:000019">
    <property type="entry name" value="M23 family peptidase"/>
    <property type="match status" value="1"/>
</dbReference>
<dbReference type="EMBL" id="DRKP01000023">
    <property type="protein sequence ID" value="HEB95204.1"/>
    <property type="molecule type" value="Genomic_DNA"/>
</dbReference>
<evidence type="ECO:0000259" key="1">
    <source>
        <dbReference type="Pfam" id="PF01551"/>
    </source>
</evidence>
<dbReference type="PANTHER" id="PTHR21666:SF285">
    <property type="entry name" value="M23 FAMILY METALLOPEPTIDASE"/>
    <property type="match status" value="1"/>
</dbReference>
<dbReference type="InterPro" id="IPR050570">
    <property type="entry name" value="Cell_wall_metabolism_enzyme"/>
</dbReference>
<name>A0A831RLR5_9GAMM</name>
<comment type="caution">
    <text evidence="2">The sequence shown here is derived from an EMBL/GenBank/DDBJ whole genome shotgun (WGS) entry which is preliminary data.</text>
</comment>
<dbReference type="CDD" id="cd12797">
    <property type="entry name" value="M23_peptidase"/>
    <property type="match status" value="1"/>
</dbReference>
<dbReference type="Gene3D" id="2.70.70.10">
    <property type="entry name" value="Glucose Permease (Domain IIA)"/>
    <property type="match status" value="1"/>
</dbReference>
<dbReference type="AlphaFoldDB" id="A0A831RLR5"/>
<dbReference type="InterPro" id="IPR011055">
    <property type="entry name" value="Dup_hybrid_motif"/>
</dbReference>
<dbReference type="SUPFAM" id="SSF51261">
    <property type="entry name" value="Duplicated hybrid motif"/>
    <property type="match status" value="1"/>
</dbReference>
<gene>
    <name evidence="2" type="ORF">ENI96_02080</name>
</gene>
<protein>
    <submittedName>
        <fullName evidence="2">M23 family metallopeptidase</fullName>
    </submittedName>
</protein>
<proteinExistence type="predicted"/>
<dbReference type="GO" id="GO:0004222">
    <property type="term" value="F:metalloendopeptidase activity"/>
    <property type="evidence" value="ECO:0007669"/>
    <property type="project" value="TreeGrafter"/>
</dbReference>
<reference evidence="2" key="1">
    <citation type="journal article" date="2020" name="mSystems">
        <title>Genome- and Community-Level Interaction Insights into Carbon Utilization and Element Cycling Functions of Hydrothermarchaeota in Hydrothermal Sediment.</title>
        <authorList>
            <person name="Zhou Z."/>
            <person name="Liu Y."/>
            <person name="Xu W."/>
            <person name="Pan J."/>
            <person name="Luo Z.H."/>
            <person name="Li M."/>
        </authorList>
    </citation>
    <scope>NUCLEOTIDE SEQUENCE [LARGE SCALE GENOMIC DNA]</scope>
    <source>
        <strain evidence="2">HyVt-443</strain>
    </source>
</reference>
<accession>A0A831RLR5</accession>
<organism evidence="2">
    <name type="scientific">Sedimenticola thiotaurini</name>
    <dbReference type="NCBI Taxonomy" id="1543721"/>
    <lineage>
        <taxon>Bacteria</taxon>
        <taxon>Pseudomonadati</taxon>
        <taxon>Pseudomonadota</taxon>
        <taxon>Gammaproteobacteria</taxon>
        <taxon>Chromatiales</taxon>
        <taxon>Sedimenticolaceae</taxon>
        <taxon>Sedimenticola</taxon>
    </lineage>
</organism>
<sequence length="279" mass="31196">MKDWIRSLALLLAVLPAWAGALELEGELVQGGVVTGRVEPGTRVLFDGERIRVSEEGVFLLGFGRDHPATSRLELIRPDGGRESRTLEVRKRNYAIQRVDGLPKRKVTPKKIDYERIRREAALVRKARQRDDPRTDFLTGWIWPVEGPISGVYGSQRILNGKPRRPHYGVDIARPVGTPVRAPADGIVTLVHPDMFYSGVTLIIDHGHGLSSSFLHLKRTLVKPGQRVRRGQVVAEVGRSGRVTGAHLDWRMNLRKARVDPQLLAGPMPQQAGVRKKKH</sequence>
<dbReference type="PANTHER" id="PTHR21666">
    <property type="entry name" value="PEPTIDASE-RELATED"/>
    <property type="match status" value="1"/>
</dbReference>
<evidence type="ECO:0000313" key="2">
    <source>
        <dbReference type="EMBL" id="HEB95204.1"/>
    </source>
</evidence>
<dbReference type="InterPro" id="IPR016047">
    <property type="entry name" value="M23ase_b-sheet_dom"/>
</dbReference>
<dbReference type="Pfam" id="PF01551">
    <property type="entry name" value="Peptidase_M23"/>
    <property type="match status" value="1"/>
</dbReference>
<dbReference type="Proteomes" id="UP000886251">
    <property type="component" value="Unassembled WGS sequence"/>
</dbReference>